<dbReference type="InterPro" id="IPR010093">
    <property type="entry name" value="SinI_DNA-bd"/>
</dbReference>
<proteinExistence type="predicted"/>
<dbReference type="RefSeq" id="WP_122548794.1">
    <property type="nucleotide sequence ID" value="NZ_CP122561.1"/>
</dbReference>
<sequence>MTATLSPDLLEVRCYTVREVAEHLGTSPGFVYKEIHAGRLTAVNLGTGSKFRVRHCDLIEYLDSHAH</sequence>
<dbReference type="AlphaFoldDB" id="A0AAJ6DCY0"/>
<protein>
    <submittedName>
        <fullName evidence="2">Helix-turn-helix domain-containing protein</fullName>
    </submittedName>
</protein>
<dbReference type="Proteomes" id="UP001224674">
    <property type="component" value="Chromosome"/>
</dbReference>
<keyword evidence="3" id="KW-1185">Reference proteome</keyword>
<name>A0AAJ6DCY0_9MICC</name>
<organism evidence="2 3">
    <name type="scientific">Auritidibacter ignavus</name>
    <dbReference type="NCBI Taxonomy" id="678932"/>
    <lineage>
        <taxon>Bacteria</taxon>
        <taxon>Bacillati</taxon>
        <taxon>Actinomycetota</taxon>
        <taxon>Actinomycetes</taxon>
        <taxon>Micrococcales</taxon>
        <taxon>Micrococcaceae</taxon>
        <taxon>Auritidibacter</taxon>
    </lineage>
</organism>
<dbReference type="EMBL" id="CP122566">
    <property type="protein sequence ID" value="WGH94140.1"/>
    <property type="molecule type" value="Genomic_DNA"/>
</dbReference>
<dbReference type="NCBIfam" id="TIGR01764">
    <property type="entry name" value="excise"/>
    <property type="match status" value="1"/>
</dbReference>
<gene>
    <name evidence="2" type="ORF">QDX21_04940</name>
</gene>
<evidence type="ECO:0000259" key="1">
    <source>
        <dbReference type="Pfam" id="PF12728"/>
    </source>
</evidence>
<dbReference type="Pfam" id="PF12728">
    <property type="entry name" value="HTH_17"/>
    <property type="match status" value="1"/>
</dbReference>
<feature type="domain" description="Helix-turn-helix" evidence="1">
    <location>
        <begin position="15"/>
        <end position="65"/>
    </location>
</feature>
<evidence type="ECO:0000313" key="3">
    <source>
        <dbReference type="Proteomes" id="UP001224674"/>
    </source>
</evidence>
<dbReference type="InterPro" id="IPR041657">
    <property type="entry name" value="HTH_17"/>
</dbReference>
<reference evidence="2 3" key="1">
    <citation type="submission" date="2023-03" db="EMBL/GenBank/DDBJ databases">
        <title>Complete genome sequences of several Auritidibacter ignavus strains isolated from ear infections.</title>
        <authorList>
            <person name="Baehr T."/>
            <person name="Baumhoegger A.M."/>
        </authorList>
    </citation>
    <scope>NUCLEOTIDE SEQUENCE [LARGE SCALE GENOMIC DNA]</scope>
    <source>
        <strain evidence="2 3">BABAE-6</strain>
    </source>
</reference>
<dbReference type="GeneID" id="83695311"/>
<accession>A0AAJ6DCY0</accession>
<dbReference type="GO" id="GO:0003677">
    <property type="term" value="F:DNA binding"/>
    <property type="evidence" value="ECO:0007669"/>
    <property type="project" value="InterPro"/>
</dbReference>
<evidence type="ECO:0000313" key="2">
    <source>
        <dbReference type="EMBL" id="WGH94140.1"/>
    </source>
</evidence>